<dbReference type="AlphaFoldDB" id="A0A1M5H345"/>
<dbReference type="Proteomes" id="UP000184520">
    <property type="component" value="Unassembled WGS sequence"/>
</dbReference>
<accession>A0A1M5H345</accession>
<sequence length="423" mass="46749">MRYVVLLFLVAVVALAGYGWLADVESTGSSGLQSVSQRGFAPIRLDSGPFFTASPRHFKAPQVQEVLLPKVGSSDVSWGAVGRDRSGNIYVGLSESYGESRSASMLRWQPDSQNVESLGNIMQALKQHQLAQPLASQGKIHSQFVTAADGLVYFTSFDEEGESDTRLPTWGGHLWRFDPIAKHWEHLLQTPEALIAINTDGHYVYALGYWGHVLYQFDTLTGRVNKTEVGAVPGHVSRQILVDGEGHVYVPKLSPAGNEQGFVPMLAELDHNLNVVHEFALPEYVDKNMSSYRGIVGYTTMKNGDVFFTLHKGQLFHLRAEGSKDEKLQKIGFFNPAGEANIPSLFSIDGEQFVMGASRRRGSVPEWLIYETVSGTTVSYPMPELDGFLFFGTQVKDESGAMYLVGQHISTRSPKVVRLTFPE</sequence>
<evidence type="ECO:0000313" key="2">
    <source>
        <dbReference type="Proteomes" id="UP000184520"/>
    </source>
</evidence>
<organism evidence="1 2">
    <name type="scientific">Marisediminitalea aggregata</name>
    <dbReference type="NCBI Taxonomy" id="634436"/>
    <lineage>
        <taxon>Bacteria</taxon>
        <taxon>Pseudomonadati</taxon>
        <taxon>Pseudomonadota</taxon>
        <taxon>Gammaproteobacteria</taxon>
        <taxon>Alteromonadales</taxon>
        <taxon>Alteromonadaceae</taxon>
        <taxon>Marisediminitalea</taxon>
    </lineage>
</organism>
<dbReference type="RefSeq" id="WP_139241510.1">
    <property type="nucleotide sequence ID" value="NZ_FQWD01000002.1"/>
</dbReference>
<gene>
    <name evidence="1" type="ORF">SAMN05216361_1287</name>
</gene>
<evidence type="ECO:0000313" key="1">
    <source>
        <dbReference type="EMBL" id="SHG10364.1"/>
    </source>
</evidence>
<dbReference type="OrthoDB" id="6377955at2"/>
<dbReference type="SUPFAM" id="SSF63825">
    <property type="entry name" value="YWTD domain"/>
    <property type="match status" value="1"/>
</dbReference>
<protein>
    <submittedName>
        <fullName evidence="1">Uncharacterized protein</fullName>
    </submittedName>
</protein>
<name>A0A1M5H345_9ALTE</name>
<reference evidence="2" key="1">
    <citation type="submission" date="2016-11" db="EMBL/GenBank/DDBJ databases">
        <authorList>
            <person name="Varghese N."/>
            <person name="Submissions S."/>
        </authorList>
    </citation>
    <scope>NUCLEOTIDE SEQUENCE [LARGE SCALE GENOMIC DNA]</scope>
    <source>
        <strain evidence="2">CGMCC 1.8995</strain>
    </source>
</reference>
<dbReference type="EMBL" id="FQWD01000002">
    <property type="protein sequence ID" value="SHG10364.1"/>
    <property type="molecule type" value="Genomic_DNA"/>
</dbReference>
<proteinExistence type="predicted"/>
<keyword evidence="2" id="KW-1185">Reference proteome</keyword>